<gene>
    <name evidence="2" type="ORF">Gorai_003268</name>
</gene>
<evidence type="ECO:0000313" key="3">
    <source>
        <dbReference type="Proteomes" id="UP000593578"/>
    </source>
</evidence>
<dbReference type="EMBL" id="JABEZZ010000013">
    <property type="protein sequence ID" value="MBA0603110.1"/>
    <property type="molecule type" value="Genomic_DNA"/>
</dbReference>
<protein>
    <submittedName>
        <fullName evidence="2">Uncharacterized protein</fullName>
    </submittedName>
</protein>
<accession>A0A7J8QPA2</accession>
<dbReference type="Proteomes" id="UP000593578">
    <property type="component" value="Unassembled WGS sequence"/>
</dbReference>
<name>A0A7J8QPA2_GOSRA</name>
<keyword evidence="1" id="KW-1133">Transmembrane helix</keyword>
<keyword evidence="1" id="KW-0812">Transmembrane</keyword>
<evidence type="ECO:0000256" key="1">
    <source>
        <dbReference type="SAM" id="Phobius"/>
    </source>
</evidence>
<comment type="caution">
    <text evidence="2">The sequence shown here is derived from an EMBL/GenBank/DDBJ whole genome shotgun (WGS) entry which is preliminary data.</text>
</comment>
<organism evidence="2 3">
    <name type="scientific">Gossypium raimondii</name>
    <name type="common">Peruvian cotton</name>
    <name type="synonym">Gossypium klotzschianum subsp. raimondii</name>
    <dbReference type="NCBI Taxonomy" id="29730"/>
    <lineage>
        <taxon>Eukaryota</taxon>
        <taxon>Viridiplantae</taxon>
        <taxon>Streptophyta</taxon>
        <taxon>Embryophyta</taxon>
        <taxon>Tracheophyta</taxon>
        <taxon>Spermatophyta</taxon>
        <taxon>Magnoliopsida</taxon>
        <taxon>eudicotyledons</taxon>
        <taxon>Gunneridae</taxon>
        <taxon>Pentapetalae</taxon>
        <taxon>rosids</taxon>
        <taxon>malvids</taxon>
        <taxon>Malvales</taxon>
        <taxon>Malvaceae</taxon>
        <taxon>Malvoideae</taxon>
        <taxon>Gossypium</taxon>
    </lineage>
</organism>
<feature type="transmembrane region" description="Helical" evidence="1">
    <location>
        <begin position="26"/>
        <end position="44"/>
    </location>
</feature>
<reference evidence="2 3" key="1">
    <citation type="journal article" date="2019" name="Genome Biol. Evol.">
        <title>Insights into the evolution of the New World diploid cottons (Gossypium, subgenus Houzingenia) based on genome sequencing.</title>
        <authorList>
            <person name="Grover C.E."/>
            <person name="Arick M.A. 2nd"/>
            <person name="Thrash A."/>
            <person name="Conover J.L."/>
            <person name="Sanders W.S."/>
            <person name="Peterson D.G."/>
            <person name="Frelichowski J.E."/>
            <person name="Scheffler J.A."/>
            <person name="Scheffler B.E."/>
            <person name="Wendel J.F."/>
        </authorList>
    </citation>
    <scope>NUCLEOTIDE SEQUENCE [LARGE SCALE GENOMIC DNA]</scope>
    <source>
        <strain evidence="2">8</strain>
        <tissue evidence="2">Leaf</tissue>
    </source>
</reference>
<dbReference type="AlphaFoldDB" id="A0A7J8QPA2"/>
<keyword evidence="1" id="KW-0472">Membrane</keyword>
<evidence type="ECO:0000313" key="2">
    <source>
        <dbReference type="EMBL" id="MBA0603110.1"/>
    </source>
</evidence>
<sequence length="77" mass="9534">MRVWHLFLPLLVQFQRQKWMPDLHSSYSVMCSFSMIFLFQAFLLNKQRKHLMWQETALSFFQLCYPHHPNKMLLRMT</sequence>
<proteinExistence type="predicted"/>